<gene>
    <name evidence="1" type="ORF">FBU59_005639</name>
</gene>
<feature type="non-terminal residue" evidence="1">
    <location>
        <position position="216"/>
    </location>
</feature>
<proteinExistence type="predicted"/>
<name>A0ACC1J201_9FUNG</name>
<organism evidence="1 2">
    <name type="scientific">Linderina macrospora</name>
    <dbReference type="NCBI Taxonomy" id="4868"/>
    <lineage>
        <taxon>Eukaryota</taxon>
        <taxon>Fungi</taxon>
        <taxon>Fungi incertae sedis</taxon>
        <taxon>Zoopagomycota</taxon>
        <taxon>Kickxellomycotina</taxon>
        <taxon>Kickxellomycetes</taxon>
        <taxon>Kickxellales</taxon>
        <taxon>Kickxellaceae</taxon>
        <taxon>Linderina</taxon>
    </lineage>
</organism>
<dbReference type="Proteomes" id="UP001150603">
    <property type="component" value="Unassembled WGS sequence"/>
</dbReference>
<dbReference type="EMBL" id="JANBPW010004565">
    <property type="protein sequence ID" value="KAJ1934628.1"/>
    <property type="molecule type" value="Genomic_DNA"/>
</dbReference>
<accession>A0ACC1J201</accession>
<evidence type="ECO:0000313" key="2">
    <source>
        <dbReference type="Proteomes" id="UP001150603"/>
    </source>
</evidence>
<evidence type="ECO:0000313" key="1">
    <source>
        <dbReference type="EMBL" id="KAJ1934628.1"/>
    </source>
</evidence>
<protein>
    <submittedName>
        <fullName evidence="1">Uncharacterized protein</fullName>
    </submittedName>
</protein>
<sequence length="216" mass="24126">MLSRGALSIQARALKGVARAAPCVQTRAESTDAATSEYKGSKNYIPGKQGYAPGFPPPKNWPAEPRTPPAPKLASDLPTPSSAKKQTTSNSSNPEQNATRLYKQRLREMRFAYQYDHLVSQQQKREQQKESLERVKKYQADRKEKLRREWIEYDTKVRADPLSAENVLNSEGKTLLSNIPGEESTTDQHQPDEVAETPSPVVAKPGKPGYRLAPPR</sequence>
<keyword evidence="2" id="KW-1185">Reference proteome</keyword>
<comment type="caution">
    <text evidence="1">The sequence shown here is derived from an EMBL/GenBank/DDBJ whole genome shotgun (WGS) entry which is preliminary data.</text>
</comment>
<reference evidence="1" key="1">
    <citation type="submission" date="2022-07" db="EMBL/GenBank/DDBJ databases">
        <title>Phylogenomic reconstructions and comparative analyses of Kickxellomycotina fungi.</title>
        <authorList>
            <person name="Reynolds N.K."/>
            <person name="Stajich J.E."/>
            <person name="Barry K."/>
            <person name="Grigoriev I.V."/>
            <person name="Crous P."/>
            <person name="Smith M.E."/>
        </authorList>
    </citation>
    <scope>NUCLEOTIDE SEQUENCE</scope>
    <source>
        <strain evidence="1">NRRL 5244</strain>
    </source>
</reference>